<evidence type="ECO:0000256" key="5">
    <source>
        <dbReference type="PROSITE-ProRule" id="PRU01023"/>
    </source>
</evidence>
<dbReference type="InterPro" id="IPR023267">
    <property type="entry name" value="RCMT"/>
</dbReference>
<keyword evidence="3 5" id="KW-0949">S-adenosyl-L-methionine</keyword>
<dbReference type="Proteomes" id="UP000028501">
    <property type="component" value="Chromosome"/>
</dbReference>
<dbReference type="EC" id="2.1.1.176" evidence="7"/>
<feature type="active site" description="Nucleophile" evidence="5">
    <location>
        <position position="372"/>
    </location>
</feature>
<dbReference type="Pfam" id="PF22458">
    <property type="entry name" value="RsmF-B_ferredox"/>
    <property type="match status" value="1"/>
</dbReference>
<reference evidence="7 8" key="1">
    <citation type="submission" date="2013-07" db="EMBL/GenBank/DDBJ databases">
        <title>Genome of Archaeoglobus fulgidus.</title>
        <authorList>
            <person name="Fiebig A."/>
            <person name="Birkeland N.-K."/>
        </authorList>
    </citation>
    <scope>NUCLEOTIDE SEQUENCE [LARGE SCALE GENOMIC DNA]</scope>
    <source>
        <strain evidence="7 8">DSM 8774</strain>
    </source>
</reference>
<dbReference type="PRINTS" id="PR02008">
    <property type="entry name" value="RCMTFAMILY"/>
</dbReference>
<dbReference type="InterPro" id="IPR048019">
    <property type="entry name" value="RsmB-like_N"/>
</dbReference>
<dbReference type="Gene3D" id="1.10.940.10">
    <property type="entry name" value="NusB-like"/>
    <property type="match status" value="1"/>
</dbReference>
<dbReference type="GO" id="GO:0003723">
    <property type="term" value="F:RNA binding"/>
    <property type="evidence" value="ECO:0007669"/>
    <property type="project" value="UniProtKB-UniRule"/>
</dbReference>
<dbReference type="SUPFAM" id="SSF53335">
    <property type="entry name" value="S-adenosyl-L-methionine-dependent methyltransferases"/>
    <property type="match status" value="1"/>
</dbReference>
<dbReference type="PANTHER" id="PTHR22807">
    <property type="entry name" value="NOP2 YEAST -RELATED NOL1/NOP2/FMU SUN DOMAIN-CONTAINING"/>
    <property type="match status" value="1"/>
</dbReference>
<organism evidence="7 8">
    <name type="scientific">Archaeoglobus fulgidus DSM 8774</name>
    <dbReference type="NCBI Taxonomy" id="1344584"/>
    <lineage>
        <taxon>Archaea</taxon>
        <taxon>Methanobacteriati</taxon>
        <taxon>Methanobacteriota</taxon>
        <taxon>Archaeoglobi</taxon>
        <taxon>Archaeoglobales</taxon>
        <taxon>Archaeoglobaceae</taxon>
        <taxon>Archaeoglobus</taxon>
    </lineage>
</organism>
<dbReference type="GO" id="GO:0001510">
    <property type="term" value="P:RNA methylation"/>
    <property type="evidence" value="ECO:0007669"/>
    <property type="project" value="InterPro"/>
</dbReference>
<dbReference type="PANTHER" id="PTHR22807:SF70">
    <property type="entry name" value="TRNA_RRNA CYTOSINE-C5-METHYLASE, NOL1_NOP2_SUN FAMILY, FUSED TO N-TERMINAL NUSB REGULATOR DOMAIN"/>
    <property type="match status" value="1"/>
</dbReference>
<dbReference type="InterPro" id="IPR054728">
    <property type="entry name" value="RsmB-like_ferredoxin"/>
</dbReference>
<dbReference type="Gene3D" id="3.30.70.1170">
    <property type="entry name" value="Sun protein, domain 3"/>
    <property type="match status" value="1"/>
</dbReference>
<dbReference type="CDD" id="cd02440">
    <property type="entry name" value="AdoMet_MTases"/>
    <property type="match status" value="1"/>
</dbReference>
<gene>
    <name evidence="7" type="ORF">AFULGI_00026240</name>
</gene>
<dbReference type="KEGG" id="afg:AFULGI_00026240"/>
<keyword evidence="2 5" id="KW-0808">Transferase</keyword>
<comment type="caution">
    <text evidence="5">Lacks conserved residue(s) required for the propagation of feature annotation.</text>
</comment>
<name>A0A075WJB3_ARCFL</name>
<evidence type="ECO:0000256" key="4">
    <source>
        <dbReference type="ARBA" id="ARBA00022884"/>
    </source>
</evidence>
<dbReference type="EMBL" id="CP006577">
    <property type="protein sequence ID" value="AIG99334.1"/>
    <property type="molecule type" value="Genomic_DNA"/>
</dbReference>
<dbReference type="AlphaFoldDB" id="A0A075WJB3"/>
<feature type="binding site" evidence="5">
    <location>
        <position position="322"/>
    </location>
    <ligand>
        <name>S-adenosyl-L-methionine</name>
        <dbReference type="ChEBI" id="CHEBI:59789"/>
    </ligand>
</feature>
<dbReference type="Pfam" id="PF01189">
    <property type="entry name" value="Methyltr_RsmB-F"/>
    <property type="match status" value="1"/>
</dbReference>
<evidence type="ECO:0000256" key="2">
    <source>
        <dbReference type="ARBA" id="ARBA00022679"/>
    </source>
</evidence>
<dbReference type="InterPro" id="IPR035926">
    <property type="entry name" value="NusB-like_sf"/>
</dbReference>
<evidence type="ECO:0000313" key="8">
    <source>
        <dbReference type="Proteomes" id="UP000028501"/>
    </source>
</evidence>
<proteinExistence type="inferred from homology"/>
<dbReference type="Gene3D" id="3.40.50.150">
    <property type="entry name" value="Vaccinia Virus protein VP39"/>
    <property type="match status" value="1"/>
</dbReference>
<dbReference type="PROSITE" id="PS51686">
    <property type="entry name" value="SAM_MT_RSMB_NOP"/>
    <property type="match status" value="1"/>
</dbReference>
<dbReference type="GO" id="GO:0006355">
    <property type="term" value="P:regulation of DNA-templated transcription"/>
    <property type="evidence" value="ECO:0007669"/>
    <property type="project" value="InterPro"/>
</dbReference>
<protein>
    <submittedName>
        <fullName evidence="7">tRNA and rRNA cytosine-C5-methylase</fullName>
        <ecNumber evidence="7">2.1.1.176</ecNumber>
    </submittedName>
</protein>
<sequence length="437" mass="49019">MSARSDGSNVIPTQEIAAKVLAEVERSRISVKSAVQKLAGGFDYKVRGSVHAYSVETLKRLNAIDYFLKSTLKKFDGLDPFTRNLLRIAVYEMKYKGVHPALATDSAVRIARERGKASLVNAVLRKVEKLDIQAEGRLKELSLTYFHPEWFVKYAIELLGEDGALKLMKANLRNPPTYVRVNELKGSVESVREYLEKNGVILEETFLDEVFRVKGYEKHPASLDWHSEGKYVIQDLASCFVSHALNPSPGDVVIDLAAAPGMKTAHMAMLMQNEGRIVAVDNSPSRVRRMRSKLKQLGVKNVEIKLGDGCVFECEADKALVDAPCSSTGNYASQPNVKWTFDERKFRATMKVQRKMIANALRNADEVVYATCSITFEENEENLLKTGAKILPLPSPFGRGVREFRGVLFRDWEKVVRSFPHLHDTAGFFISKLTRDG</sequence>
<evidence type="ECO:0000313" key="7">
    <source>
        <dbReference type="EMBL" id="AIG99334.1"/>
    </source>
</evidence>
<keyword evidence="1 5" id="KW-0489">Methyltransferase</keyword>
<dbReference type="InterPro" id="IPR006027">
    <property type="entry name" value="NusB_RsmB_TIM44"/>
</dbReference>
<accession>A0A075WJB3</accession>
<evidence type="ECO:0000259" key="6">
    <source>
        <dbReference type="PROSITE" id="PS51686"/>
    </source>
</evidence>
<dbReference type="CDD" id="cd00620">
    <property type="entry name" value="Methyltransferase_Sun"/>
    <property type="match status" value="1"/>
</dbReference>
<evidence type="ECO:0000256" key="3">
    <source>
        <dbReference type="ARBA" id="ARBA00022691"/>
    </source>
</evidence>
<evidence type="ECO:0000256" key="1">
    <source>
        <dbReference type="ARBA" id="ARBA00022603"/>
    </source>
</evidence>
<feature type="binding site" evidence="5">
    <location>
        <position position="281"/>
    </location>
    <ligand>
        <name>S-adenosyl-L-methionine</name>
        <dbReference type="ChEBI" id="CHEBI:59789"/>
    </ligand>
</feature>
<dbReference type="Pfam" id="PF01029">
    <property type="entry name" value="NusB"/>
    <property type="match status" value="1"/>
</dbReference>
<dbReference type="InterPro" id="IPR049560">
    <property type="entry name" value="MeTrfase_RsmB-F_NOP2_cat"/>
</dbReference>
<dbReference type="GO" id="GO:0008173">
    <property type="term" value="F:RNA methyltransferase activity"/>
    <property type="evidence" value="ECO:0007669"/>
    <property type="project" value="InterPro"/>
</dbReference>
<keyword evidence="4 5" id="KW-0694">RNA-binding</keyword>
<comment type="similarity">
    <text evidence="5">Belongs to the class I-like SAM-binding methyltransferase superfamily. RsmB/NOP family.</text>
</comment>
<dbReference type="InterPro" id="IPR029063">
    <property type="entry name" value="SAM-dependent_MTases_sf"/>
</dbReference>
<feature type="domain" description="SAM-dependent MTase RsmB/NOP-type" evidence="6">
    <location>
        <begin position="167"/>
        <end position="436"/>
    </location>
</feature>
<dbReference type="SUPFAM" id="SSF48013">
    <property type="entry name" value="NusB-like"/>
    <property type="match status" value="1"/>
</dbReference>
<dbReference type="InterPro" id="IPR001678">
    <property type="entry name" value="MeTrfase_RsmB-F_NOP2_dom"/>
</dbReference>
<dbReference type="HOGENOM" id="CLU_005316_0_1_2"/>